<dbReference type="InterPro" id="IPR006059">
    <property type="entry name" value="SBP"/>
</dbReference>
<dbReference type="PANTHER" id="PTHR43649:SF12">
    <property type="entry name" value="DIACETYLCHITOBIOSE BINDING PROTEIN DASA"/>
    <property type="match status" value="1"/>
</dbReference>
<evidence type="ECO:0008006" key="4">
    <source>
        <dbReference type="Google" id="ProtNLM"/>
    </source>
</evidence>
<dbReference type="PANTHER" id="PTHR43649">
    <property type="entry name" value="ARABINOSE-BINDING PROTEIN-RELATED"/>
    <property type="match status" value="1"/>
</dbReference>
<keyword evidence="3" id="KW-1185">Reference proteome</keyword>
<reference evidence="2" key="1">
    <citation type="journal article" date="2014" name="Int. J. Syst. Evol. Microbiol.">
        <title>Complete genome sequence of Corynebacterium casei LMG S-19264T (=DSM 44701T), isolated from a smear-ripened cheese.</title>
        <authorList>
            <consortium name="US DOE Joint Genome Institute (JGI-PGF)"/>
            <person name="Walter F."/>
            <person name="Albersmeier A."/>
            <person name="Kalinowski J."/>
            <person name="Ruckert C."/>
        </authorList>
    </citation>
    <scope>NUCLEOTIDE SEQUENCE</scope>
    <source>
        <strain evidence="2">CGMCC 1.15178</strain>
    </source>
</reference>
<proteinExistence type="predicted"/>
<evidence type="ECO:0000313" key="3">
    <source>
        <dbReference type="Proteomes" id="UP000612456"/>
    </source>
</evidence>
<name>A0A917E2R0_9BACL</name>
<evidence type="ECO:0000313" key="2">
    <source>
        <dbReference type="EMBL" id="GGD97840.1"/>
    </source>
</evidence>
<dbReference type="AlphaFoldDB" id="A0A917E2R0"/>
<dbReference type="Gene3D" id="3.40.190.10">
    <property type="entry name" value="Periplasmic binding protein-like II"/>
    <property type="match status" value="2"/>
</dbReference>
<dbReference type="Pfam" id="PF01547">
    <property type="entry name" value="SBP_bac_1"/>
    <property type="match status" value="1"/>
</dbReference>
<sequence>MKGYMKKTAGCTLSGLLALTVILSGCSKDKPASSATGETGETGKSKPSITVSMYDRGNIPQEIGTVDNNLWTKWVNENSGVNVKFVPVPRSDSVKKFNTLLAAGQAPDLILEYDTNFLNQLYTQKQIMPLDDLIDQHSTEYKQLLEQYPLLRKLGTKSDGKLYGIGRVLGYIPGNFLFIRQDWLDKLGLKVPETDEEALEVMKAFAGKDPDGNGKADTFGANLSGAGGGWVDTMFQNVSWIISDGNLEKDWERAEAAASYKKRMFEEGLVDKDYLTDNVGKKSEQDFLQGKTGIYGATGSVHLIYTQYQTFKSNNPDAKLTVIAVPRSKYGQFSPGFNAPIQMSGAVNAKAASPEGVMQLIDFMSSASTVKTMKYGLEGVHYKMENGKEVTLDKDKYDKEISWLGDFRMVGSQHLINEFTKYLEDLDQSKPLDKDVYDMMKKAYSLYISKDQPIPAITMDGYMPGLPADMLFIANNVNQPVADLWNKAVVSGKGYSVEQAAADAKSLWKKSDGEKLETWYADWYAANKDSWVFTKDLYDMKF</sequence>
<accession>A0A917E2R0</accession>
<dbReference type="RefSeq" id="WP_188999398.1">
    <property type="nucleotide sequence ID" value="NZ_BMHP01000009.1"/>
</dbReference>
<gene>
    <name evidence="2" type="ORF">GCM10010911_65800</name>
</gene>
<protein>
    <recommendedName>
        <fullName evidence="4">Extracellular solute-binding protein</fullName>
    </recommendedName>
</protein>
<dbReference type="SUPFAM" id="SSF53850">
    <property type="entry name" value="Periplasmic binding protein-like II"/>
    <property type="match status" value="1"/>
</dbReference>
<reference evidence="2" key="2">
    <citation type="submission" date="2020-09" db="EMBL/GenBank/DDBJ databases">
        <authorList>
            <person name="Sun Q."/>
            <person name="Zhou Y."/>
        </authorList>
    </citation>
    <scope>NUCLEOTIDE SEQUENCE</scope>
    <source>
        <strain evidence="2">CGMCC 1.15178</strain>
    </source>
</reference>
<dbReference type="Proteomes" id="UP000612456">
    <property type="component" value="Unassembled WGS sequence"/>
</dbReference>
<dbReference type="InterPro" id="IPR050490">
    <property type="entry name" value="Bact_solute-bd_prot1"/>
</dbReference>
<comment type="caution">
    <text evidence="2">The sequence shown here is derived from an EMBL/GenBank/DDBJ whole genome shotgun (WGS) entry which is preliminary data.</text>
</comment>
<dbReference type="PROSITE" id="PS51257">
    <property type="entry name" value="PROKAR_LIPOPROTEIN"/>
    <property type="match status" value="1"/>
</dbReference>
<organism evidence="2 3">
    <name type="scientific">Paenibacillus nasutitermitis</name>
    <dbReference type="NCBI Taxonomy" id="1652958"/>
    <lineage>
        <taxon>Bacteria</taxon>
        <taxon>Bacillati</taxon>
        <taxon>Bacillota</taxon>
        <taxon>Bacilli</taxon>
        <taxon>Bacillales</taxon>
        <taxon>Paenibacillaceae</taxon>
        <taxon>Paenibacillus</taxon>
    </lineage>
</organism>
<dbReference type="EMBL" id="BMHP01000009">
    <property type="protein sequence ID" value="GGD97840.1"/>
    <property type="molecule type" value="Genomic_DNA"/>
</dbReference>
<feature type="region of interest" description="Disordered" evidence="1">
    <location>
        <begin position="31"/>
        <end position="50"/>
    </location>
</feature>
<evidence type="ECO:0000256" key="1">
    <source>
        <dbReference type="SAM" id="MobiDB-lite"/>
    </source>
</evidence>